<dbReference type="GO" id="GO:0005737">
    <property type="term" value="C:cytoplasm"/>
    <property type="evidence" value="ECO:0007669"/>
    <property type="project" value="InterPro"/>
</dbReference>
<accession>A0A9W8R167</accession>
<sequence>MATLDFLKKALREKGTATSSTTPRLSDSQYLHGFSILARGSNAYQDFIIPQLAQLAPLVNSDSPISVLEIGPRPKSILGYLPEHLRKKIGKYSALEPNQLDKTLAAWAFGLNRTRLAKLKRRLDPGNALAYTCPFLEAPKQKLVIIVTGESGSGKDYCADIWASVFVMSAIRARVVSISDEIKREYAAATGADLGRLLSDRAYKEEHRPALT</sequence>
<evidence type="ECO:0000313" key="1">
    <source>
        <dbReference type="EMBL" id="KAJ4181826.1"/>
    </source>
</evidence>
<proteinExistence type="predicted"/>
<gene>
    <name evidence="1" type="ORF">NW755_010825</name>
</gene>
<organism evidence="1 2">
    <name type="scientific">Fusarium falciforme</name>
    <dbReference type="NCBI Taxonomy" id="195108"/>
    <lineage>
        <taxon>Eukaryota</taxon>
        <taxon>Fungi</taxon>
        <taxon>Dikarya</taxon>
        <taxon>Ascomycota</taxon>
        <taxon>Pezizomycotina</taxon>
        <taxon>Sordariomycetes</taxon>
        <taxon>Hypocreomycetidae</taxon>
        <taxon>Hypocreales</taxon>
        <taxon>Nectriaceae</taxon>
        <taxon>Fusarium</taxon>
        <taxon>Fusarium solani species complex</taxon>
    </lineage>
</organism>
<dbReference type="GO" id="GO:0006695">
    <property type="term" value="P:cholesterol biosynthetic process"/>
    <property type="evidence" value="ECO:0007669"/>
    <property type="project" value="InterPro"/>
</dbReference>
<dbReference type="Proteomes" id="UP001152087">
    <property type="component" value="Unassembled WGS sequence"/>
</dbReference>
<dbReference type="Pfam" id="PF04275">
    <property type="entry name" value="P-mevalo_kinase"/>
    <property type="match status" value="1"/>
</dbReference>
<protein>
    <submittedName>
        <fullName evidence="1">Uncharacterized protein</fullName>
    </submittedName>
</protein>
<dbReference type="GO" id="GO:0004631">
    <property type="term" value="F:phosphomevalonate kinase activity"/>
    <property type="evidence" value="ECO:0007669"/>
    <property type="project" value="InterPro"/>
</dbReference>
<name>A0A9W8R167_9HYPO</name>
<dbReference type="InterPro" id="IPR005919">
    <property type="entry name" value="Pmev_kin_anim"/>
</dbReference>
<keyword evidence="2" id="KW-1185">Reference proteome</keyword>
<comment type="caution">
    <text evidence="1">The sequence shown here is derived from an EMBL/GenBank/DDBJ whole genome shotgun (WGS) entry which is preliminary data.</text>
</comment>
<dbReference type="Gene3D" id="3.40.50.300">
    <property type="entry name" value="P-loop containing nucleotide triphosphate hydrolases"/>
    <property type="match status" value="1"/>
</dbReference>
<dbReference type="InterPro" id="IPR027417">
    <property type="entry name" value="P-loop_NTPase"/>
</dbReference>
<reference evidence="1" key="1">
    <citation type="submission" date="2022-09" db="EMBL/GenBank/DDBJ databases">
        <title>Fusarium specimens isolated from Avocado Roots.</title>
        <authorList>
            <person name="Stajich J."/>
            <person name="Roper C."/>
            <person name="Heimlech-Rivalta G."/>
        </authorList>
    </citation>
    <scope>NUCLEOTIDE SEQUENCE</scope>
    <source>
        <strain evidence="1">A02</strain>
    </source>
</reference>
<evidence type="ECO:0000313" key="2">
    <source>
        <dbReference type="Proteomes" id="UP001152087"/>
    </source>
</evidence>
<dbReference type="EMBL" id="JAOQAV010000038">
    <property type="protein sequence ID" value="KAJ4181826.1"/>
    <property type="molecule type" value="Genomic_DNA"/>
</dbReference>
<dbReference type="AlphaFoldDB" id="A0A9W8R167"/>